<feature type="compositionally biased region" description="Basic and acidic residues" evidence="1">
    <location>
        <begin position="26"/>
        <end position="37"/>
    </location>
</feature>
<reference evidence="2" key="1">
    <citation type="journal article" date="2023" name="Plant J.">
        <title>Genome sequences and population genomics provide insights into the demographic history, inbreeding, and mutation load of two 'living fossil' tree species of Dipteronia.</title>
        <authorList>
            <person name="Feng Y."/>
            <person name="Comes H.P."/>
            <person name="Chen J."/>
            <person name="Zhu S."/>
            <person name="Lu R."/>
            <person name="Zhang X."/>
            <person name="Li P."/>
            <person name="Qiu J."/>
            <person name="Olsen K.M."/>
            <person name="Qiu Y."/>
        </authorList>
    </citation>
    <scope>NUCLEOTIDE SEQUENCE</scope>
    <source>
        <strain evidence="2">KIB01</strain>
    </source>
</reference>
<dbReference type="EMBL" id="JANJYI010000001">
    <property type="protein sequence ID" value="KAK2663430.1"/>
    <property type="molecule type" value="Genomic_DNA"/>
</dbReference>
<feature type="compositionally biased region" description="Basic residues" evidence="1">
    <location>
        <begin position="16"/>
        <end position="25"/>
    </location>
</feature>
<feature type="region of interest" description="Disordered" evidence="1">
    <location>
        <begin position="1"/>
        <end position="37"/>
    </location>
</feature>
<evidence type="ECO:0000313" key="2">
    <source>
        <dbReference type="EMBL" id="KAK2663430.1"/>
    </source>
</evidence>
<dbReference type="PANTHER" id="PTHR36781">
    <property type="entry name" value="OS05G0114600 PROTEIN"/>
    <property type="match status" value="1"/>
</dbReference>
<comment type="caution">
    <text evidence="2">The sequence shown here is derived from an EMBL/GenBank/DDBJ whole genome shotgun (WGS) entry which is preliminary data.</text>
</comment>
<dbReference type="Proteomes" id="UP001280121">
    <property type="component" value="Unassembled WGS sequence"/>
</dbReference>
<evidence type="ECO:0000313" key="3">
    <source>
        <dbReference type="Proteomes" id="UP001280121"/>
    </source>
</evidence>
<evidence type="ECO:0000256" key="1">
    <source>
        <dbReference type="SAM" id="MobiDB-lite"/>
    </source>
</evidence>
<dbReference type="PANTHER" id="PTHR36781:SF1">
    <property type="entry name" value="OS05G0114600 PROTEIN"/>
    <property type="match status" value="1"/>
</dbReference>
<dbReference type="AlphaFoldDB" id="A0AAE0CTY2"/>
<name>A0AAE0CTY2_9ROSI</name>
<accession>A0AAE0CTY2</accession>
<feature type="compositionally biased region" description="Basic and acidic residues" evidence="1">
    <location>
        <begin position="1"/>
        <end position="15"/>
    </location>
</feature>
<organism evidence="2 3">
    <name type="scientific">Dipteronia dyeriana</name>
    <dbReference type="NCBI Taxonomy" id="168575"/>
    <lineage>
        <taxon>Eukaryota</taxon>
        <taxon>Viridiplantae</taxon>
        <taxon>Streptophyta</taxon>
        <taxon>Embryophyta</taxon>
        <taxon>Tracheophyta</taxon>
        <taxon>Spermatophyta</taxon>
        <taxon>Magnoliopsida</taxon>
        <taxon>eudicotyledons</taxon>
        <taxon>Gunneridae</taxon>
        <taxon>Pentapetalae</taxon>
        <taxon>rosids</taxon>
        <taxon>malvids</taxon>
        <taxon>Sapindales</taxon>
        <taxon>Sapindaceae</taxon>
        <taxon>Hippocastanoideae</taxon>
        <taxon>Acereae</taxon>
        <taxon>Dipteronia</taxon>
    </lineage>
</organism>
<gene>
    <name evidence="2" type="ORF">Ddye_002004</name>
</gene>
<sequence>MAREEDWLYDPERKEKKTRRKRHKVDRIAAEKPENTTKLMEKMSKVLLDYKKRRWEMKMKEEEKTKD</sequence>
<protein>
    <submittedName>
        <fullName evidence="2">Uncharacterized protein</fullName>
    </submittedName>
</protein>
<keyword evidence="3" id="KW-1185">Reference proteome</keyword>
<proteinExistence type="predicted"/>